<accession>A0A261UYQ4</accession>
<dbReference type="GO" id="GO:0016740">
    <property type="term" value="F:transferase activity"/>
    <property type="evidence" value="ECO:0007669"/>
    <property type="project" value="UniProtKB-KW"/>
</dbReference>
<organism evidence="2 3">
    <name type="scientific">Bordetella genomosp. 11</name>
    <dbReference type="NCBI Taxonomy" id="1416808"/>
    <lineage>
        <taxon>Bacteria</taxon>
        <taxon>Pseudomonadati</taxon>
        <taxon>Pseudomonadota</taxon>
        <taxon>Betaproteobacteria</taxon>
        <taxon>Burkholderiales</taxon>
        <taxon>Alcaligenaceae</taxon>
        <taxon>Bordetella</taxon>
    </lineage>
</organism>
<dbReference type="OrthoDB" id="9774179at2"/>
<dbReference type="InterPro" id="IPR050965">
    <property type="entry name" value="UPF0336/Enoyl-CoA_hydratase"/>
</dbReference>
<dbReference type="GO" id="GO:0006633">
    <property type="term" value="P:fatty acid biosynthetic process"/>
    <property type="evidence" value="ECO:0007669"/>
    <property type="project" value="TreeGrafter"/>
</dbReference>
<evidence type="ECO:0000259" key="1">
    <source>
        <dbReference type="Pfam" id="PF01575"/>
    </source>
</evidence>
<dbReference type="CDD" id="cd03441">
    <property type="entry name" value="R_hydratase_like"/>
    <property type="match status" value="1"/>
</dbReference>
<feature type="domain" description="MaoC-like" evidence="1">
    <location>
        <begin position="11"/>
        <end position="121"/>
    </location>
</feature>
<dbReference type="EMBL" id="NEVS01000001">
    <property type="protein sequence ID" value="OZI66410.1"/>
    <property type="molecule type" value="Genomic_DNA"/>
</dbReference>
<dbReference type="AlphaFoldDB" id="A0A261UYQ4"/>
<dbReference type="GO" id="GO:0019171">
    <property type="term" value="F:(3R)-hydroxyacyl-[acyl-carrier-protein] dehydratase activity"/>
    <property type="evidence" value="ECO:0007669"/>
    <property type="project" value="TreeGrafter"/>
</dbReference>
<dbReference type="RefSeq" id="WP_094839622.1">
    <property type="nucleotide sequence ID" value="NZ_NEVS01000001.1"/>
</dbReference>
<sequence length="145" mass="16385">MTPHAFDTLAPGHKIDGAPFSPTRESIREFCEASLDFNPLHWDDNYMQGNFGKTNFGGIIMHGMNNFGVITRMLTDWLYERGGVQRRLETRWKAPVKPGDTITPHAVVTATRKTEKSRWATLDVQVLNQRGETIAVGEAMVEFPH</sequence>
<keyword evidence="2" id="KW-0808">Transferase</keyword>
<evidence type="ECO:0000313" key="3">
    <source>
        <dbReference type="Proteomes" id="UP000215767"/>
    </source>
</evidence>
<dbReference type="Pfam" id="PF01575">
    <property type="entry name" value="MaoC_dehydratas"/>
    <property type="match status" value="1"/>
</dbReference>
<reference evidence="3" key="1">
    <citation type="submission" date="2017-05" db="EMBL/GenBank/DDBJ databases">
        <title>Complete and WGS of Bordetella genogroups.</title>
        <authorList>
            <person name="Spilker T."/>
            <person name="Lipuma J."/>
        </authorList>
    </citation>
    <scope>NUCLEOTIDE SEQUENCE [LARGE SCALE GENOMIC DNA]</scope>
    <source>
        <strain evidence="3">AU8856</strain>
    </source>
</reference>
<evidence type="ECO:0000313" key="2">
    <source>
        <dbReference type="EMBL" id="OZI66410.1"/>
    </source>
</evidence>
<proteinExistence type="predicted"/>
<dbReference type="InterPro" id="IPR002539">
    <property type="entry name" value="MaoC-like_dom"/>
</dbReference>
<dbReference type="InterPro" id="IPR029069">
    <property type="entry name" value="HotDog_dom_sf"/>
</dbReference>
<comment type="caution">
    <text evidence="2">The sequence shown here is derived from an EMBL/GenBank/DDBJ whole genome shotgun (WGS) entry which is preliminary data.</text>
</comment>
<keyword evidence="3" id="KW-1185">Reference proteome</keyword>
<dbReference type="Proteomes" id="UP000215767">
    <property type="component" value="Unassembled WGS sequence"/>
</dbReference>
<dbReference type="SUPFAM" id="SSF54637">
    <property type="entry name" value="Thioesterase/thiol ester dehydrase-isomerase"/>
    <property type="match status" value="1"/>
</dbReference>
<dbReference type="Gene3D" id="3.10.129.10">
    <property type="entry name" value="Hotdog Thioesterase"/>
    <property type="match status" value="1"/>
</dbReference>
<dbReference type="PANTHER" id="PTHR43437">
    <property type="entry name" value="HYDROXYACYL-THIOESTER DEHYDRATASE TYPE 2, MITOCHONDRIAL-RELATED"/>
    <property type="match status" value="1"/>
</dbReference>
<dbReference type="PANTHER" id="PTHR43437:SF3">
    <property type="entry name" value="HYDROXYACYL-THIOESTER DEHYDRATASE TYPE 2, MITOCHONDRIAL"/>
    <property type="match status" value="1"/>
</dbReference>
<gene>
    <name evidence="2" type="ORF">CAL28_01310</name>
</gene>
<protein>
    <submittedName>
        <fullName evidence="2">Phosphate acetyltransferase</fullName>
    </submittedName>
</protein>
<name>A0A261UYQ4_9BORD</name>